<name>A0A059F541_9MICR</name>
<dbReference type="InterPro" id="IPR050227">
    <property type="entry name" value="Rab"/>
</dbReference>
<reference evidence="5" key="1">
    <citation type="submission" date="2013-02" db="EMBL/GenBank/DDBJ databases">
        <authorList>
            <consortium name="The Broad Institute Genome Sequencing Platform"/>
            <person name="Cuomo C."/>
            <person name="Becnel J."/>
            <person name="Sanscrainte N."/>
            <person name="Walker B."/>
            <person name="Young S.K."/>
            <person name="Zeng Q."/>
            <person name="Gargeya S."/>
            <person name="Fitzgerald M."/>
            <person name="Haas B."/>
            <person name="Abouelleil A."/>
            <person name="Alvarado L."/>
            <person name="Arachchi H.M."/>
            <person name="Berlin A.M."/>
            <person name="Chapman S.B."/>
            <person name="Dewar J."/>
            <person name="Goldberg J."/>
            <person name="Griggs A."/>
            <person name="Gujja S."/>
            <person name="Hansen M."/>
            <person name="Howarth C."/>
            <person name="Imamovic A."/>
            <person name="Larimer J."/>
            <person name="McCowan C."/>
            <person name="Murphy C."/>
            <person name="Neiman D."/>
            <person name="Pearson M."/>
            <person name="Priest M."/>
            <person name="Roberts A."/>
            <person name="Saif S."/>
            <person name="Shea T."/>
            <person name="Sisk P."/>
            <person name="Sykes S."/>
            <person name="Wortman J."/>
            <person name="Nusbaum C."/>
            <person name="Birren B."/>
        </authorList>
    </citation>
    <scope>NUCLEOTIDE SEQUENCE [LARGE SCALE GENOMIC DNA]</scope>
    <source>
        <strain evidence="5">PRA339</strain>
    </source>
</reference>
<evidence type="ECO:0000256" key="3">
    <source>
        <dbReference type="SAM" id="Phobius"/>
    </source>
</evidence>
<dbReference type="SMART" id="SM00175">
    <property type="entry name" value="RAB"/>
    <property type="match status" value="1"/>
</dbReference>
<dbReference type="FunFam" id="3.40.50.300:FF:001204">
    <property type="entry name" value="Small GTP-binding protein, putative"/>
    <property type="match status" value="1"/>
</dbReference>
<evidence type="ECO:0000256" key="1">
    <source>
        <dbReference type="ARBA" id="ARBA00022741"/>
    </source>
</evidence>
<dbReference type="InterPro" id="IPR005225">
    <property type="entry name" value="Small_GTP-bd"/>
</dbReference>
<evidence type="ECO:0000256" key="2">
    <source>
        <dbReference type="ARBA" id="ARBA00023134"/>
    </source>
</evidence>
<accession>A0A059F541</accession>
<dbReference type="AlphaFoldDB" id="A0A059F541"/>
<dbReference type="GO" id="GO:0005525">
    <property type="term" value="F:GTP binding"/>
    <property type="evidence" value="ECO:0007669"/>
    <property type="project" value="UniProtKB-KW"/>
</dbReference>
<dbReference type="SMART" id="SM00174">
    <property type="entry name" value="RHO"/>
    <property type="match status" value="1"/>
</dbReference>
<dbReference type="InterPro" id="IPR027417">
    <property type="entry name" value="P-loop_NTPase"/>
</dbReference>
<reference evidence="4 5" key="2">
    <citation type="submission" date="2014-03" db="EMBL/GenBank/DDBJ databases">
        <title>The Genome Sequence of Anncaliia algerae insect isolate PRA339.</title>
        <authorList>
            <consortium name="The Broad Institute Genome Sequencing Platform"/>
            <consortium name="The Broad Institute Genome Sequencing Center for Infectious Disease"/>
            <person name="Cuomo C."/>
            <person name="Becnel J."/>
            <person name="Sanscrainte N."/>
            <person name="Walker B."/>
            <person name="Young S.K."/>
            <person name="Zeng Q."/>
            <person name="Gargeya S."/>
            <person name="Fitzgerald M."/>
            <person name="Haas B."/>
            <person name="Abouelleil A."/>
            <person name="Alvarado L."/>
            <person name="Arachchi H.M."/>
            <person name="Berlin A.M."/>
            <person name="Chapman S.B."/>
            <person name="Dewar J."/>
            <person name="Goldberg J."/>
            <person name="Griggs A."/>
            <person name="Gujja S."/>
            <person name="Hansen M."/>
            <person name="Howarth C."/>
            <person name="Imamovic A."/>
            <person name="Larimer J."/>
            <person name="McCowan C."/>
            <person name="Murphy C."/>
            <person name="Neiman D."/>
            <person name="Pearson M."/>
            <person name="Priest M."/>
            <person name="Roberts A."/>
            <person name="Saif S."/>
            <person name="Shea T."/>
            <person name="Sisk P."/>
            <person name="Sykes S."/>
            <person name="Wortman J."/>
            <person name="Nusbaum C."/>
            <person name="Birren B."/>
        </authorList>
    </citation>
    <scope>NUCLEOTIDE SEQUENCE [LARGE SCALE GENOMIC DNA]</scope>
    <source>
        <strain evidence="4 5">PRA339</strain>
    </source>
</reference>
<dbReference type="PROSITE" id="PS51419">
    <property type="entry name" value="RAB"/>
    <property type="match status" value="1"/>
</dbReference>
<gene>
    <name evidence="4" type="ORF">H312_00250</name>
</gene>
<keyword evidence="3" id="KW-0472">Membrane</keyword>
<dbReference type="SMART" id="SM00173">
    <property type="entry name" value="RAS"/>
    <property type="match status" value="1"/>
</dbReference>
<dbReference type="Pfam" id="PF00071">
    <property type="entry name" value="Ras"/>
    <property type="match status" value="1"/>
</dbReference>
<keyword evidence="3" id="KW-1133">Transmembrane helix</keyword>
<evidence type="ECO:0000313" key="5">
    <source>
        <dbReference type="Proteomes" id="UP000030655"/>
    </source>
</evidence>
<dbReference type="InterPro" id="IPR001806">
    <property type="entry name" value="Small_GTPase"/>
</dbReference>
<keyword evidence="5" id="KW-1185">Reference proteome</keyword>
<keyword evidence="3" id="KW-0812">Transmembrane</keyword>
<dbReference type="NCBIfam" id="TIGR00231">
    <property type="entry name" value="small_GTP"/>
    <property type="match status" value="1"/>
</dbReference>
<organism evidence="4 5">
    <name type="scientific">Anncaliia algerae PRA339</name>
    <dbReference type="NCBI Taxonomy" id="1288291"/>
    <lineage>
        <taxon>Eukaryota</taxon>
        <taxon>Fungi</taxon>
        <taxon>Fungi incertae sedis</taxon>
        <taxon>Microsporidia</taxon>
        <taxon>Tubulinosematoidea</taxon>
        <taxon>Tubulinosematidae</taxon>
        <taxon>Anncaliia</taxon>
    </lineage>
</organism>
<dbReference type="GO" id="GO:0003924">
    <property type="term" value="F:GTPase activity"/>
    <property type="evidence" value="ECO:0007669"/>
    <property type="project" value="InterPro"/>
</dbReference>
<evidence type="ECO:0000313" key="4">
    <source>
        <dbReference type="EMBL" id="KCZ82227.1"/>
    </source>
</evidence>
<feature type="transmembrane region" description="Helical" evidence="3">
    <location>
        <begin position="6"/>
        <end position="27"/>
    </location>
</feature>
<dbReference type="PROSITE" id="PS51421">
    <property type="entry name" value="RAS"/>
    <property type="match status" value="1"/>
</dbReference>
<feature type="non-terminal residue" evidence="4">
    <location>
        <position position="220"/>
    </location>
</feature>
<dbReference type="STRING" id="1288291.A0A059F541"/>
<protein>
    <recommendedName>
        <fullName evidence="6">Small GTP-binding protein domain</fullName>
    </recommendedName>
</protein>
<proteinExistence type="predicted"/>
<dbReference type="SUPFAM" id="SSF52540">
    <property type="entry name" value="P-loop containing nucleoside triphosphate hydrolases"/>
    <property type="match status" value="1"/>
</dbReference>
<dbReference type="Proteomes" id="UP000030655">
    <property type="component" value="Unassembled WGS sequence"/>
</dbReference>
<evidence type="ECO:0008006" key="6">
    <source>
        <dbReference type="Google" id="ProtNLM"/>
    </source>
</evidence>
<keyword evidence="1" id="KW-0547">Nucleotide-binding</keyword>
<dbReference type="Gene3D" id="3.40.50.300">
    <property type="entry name" value="P-loop containing nucleotide triphosphate hydrolases"/>
    <property type="match status" value="1"/>
</dbReference>
<dbReference type="OrthoDB" id="9989112at2759"/>
<dbReference type="HOGENOM" id="CLU_041217_10_2_1"/>
<dbReference type="PRINTS" id="PR00449">
    <property type="entry name" value="RASTRNSFRMNG"/>
</dbReference>
<dbReference type="PANTHER" id="PTHR47977">
    <property type="entry name" value="RAS-RELATED PROTEIN RAB"/>
    <property type="match status" value="1"/>
</dbReference>
<keyword evidence="2" id="KW-0342">GTP-binding</keyword>
<dbReference type="EMBL" id="KK365131">
    <property type="protein sequence ID" value="KCZ82227.1"/>
    <property type="molecule type" value="Genomic_DNA"/>
</dbReference>
<dbReference type="SMART" id="SM00176">
    <property type="entry name" value="RAN"/>
    <property type="match status" value="1"/>
</dbReference>
<sequence>MFYFLSICVIFLIYHLFKILFYLLLLLMKSKYKIVFLGEQGVGKSTLISQFVYRCIEDKYQPTIGIDFLPKKIDVDGKEIKLQIWDTAGQEKFNSIISSYARDSFIAVIVYDVIRGKSFDSIDKCINELVKKYDREDKIKLLIVANKIDLVDESELEKYKLEGESKAKEFNAAFLTTSAKTYEGIKCMEDYFIKEVRLDLATYSETEESFNSEKEPKSRC</sequence>
<dbReference type="VEuPathDB" id="MicrosporidiaDB:H312_00250"/>